<protein>
    <recommendedName>
        <fullName evidence="1">HTH cro/C1-type domain-containing protein</fullName>
    </recommendedName>
</protein>
<dbReference type="CDD" id="cd00093">
    <property type="entry name" value="HTH_XRE"/>
    <property type="match status" value="1"/>
</dbReference>
<reference evidence="2 3" key="1">
    <citation type="submission" date="2016-03" db="EMBL/GenBank/DDBJ databases">
        <authorList>
            <person name="Ploux O."/>
        </authorList>
    </citation>
    <scope>NUCLEOTIDE SEQUENCE [LARGE SCALE GENOMIC DNA]</scope>
    <source>
        <strain evidence="2 3">R0</strain>
    </source>
</reference>
<dbReference type="AlphaFoldDB" id="A0A150WPY1"/>
<dbReference type="EMBL" id="LUKE01000001">
    <property type="protein sequence ID" value="KYG66448.1"/>
    <property type="molecule type" value="Genomic_DNA"/>
</dbReference>
<dbReference type="InterPro" id="IPR010982">
    <property type="entry name" value="Lambda_DNA-bd_dom_sf"/>
</dbReference>
<dbReference type="PROSITE" id="PS50943">
    <property type="entry name" value="HTH_CROC1"/>
    <property type="match status" value="1"/>
</dbReference>
<dbReference type="Gene3D" id="1.10.260.40">
    <property type="entry name" value="lambda repressor-like DNA-binding domains"/>
    <property type="match status" value="1"/>
</dbReference>
<dbReference type="SUPFAM" id="SSF47413">
    <property type="entry name" value="lambda repressor-like DNA-binding domains"/>
    <property type="match status" value="1"/>
</dbReference>
<proteinExistence type="predicted"/>
<comment type="caution">
    <text evidence="2">The sequence shown here is derived from an EMBL/GenBank/DDBJ whole genome shotgun (WGS) entry which is preliminary data.</text>
</comment>
<dbReference type="SMART" id="SM00530">
    <property type="entry name" value="HTH_XRE"/>
    <property type="match status" value="1"/>
</dbReference>
<dbReference type="Proteomes" id="UP000075320">
    <property type="component" value="Unassembled WGS sequence"/>
</dbReference>
<accession>A0A150WPY1</accession>
<dbReference type="GO" id="GO:0003677">
    <property type="term" value="F:DNA binding"/>
    <property type="evidence" value="ECO:0007669"/>
    <property type="project" value="InterPro"/>
</dbReference>
<gene>
    <name evidence="2" type="ORF">AZI86_05225</name>
</gene>
<sequence>MGRTDRVVMSVEARVMKRLRERNGLSMRKAGQLLGYSDSYISQIENGRENVPTGERLLRFLNIYGNITEKYFKQLCKDFEEDQTDQMVIQDLLPKLGVPGYG</sequence>
<name>A0A150WPY1_BDEBC</name>
<evidence type="ECO:0000313" key="3">
    <source>
        <dbReference type="Proteomes" id="UP000075320"/>
    </source>
</evidence>
<evidence type="ECO:0000313" key="2">
    <source>
        <dbReference type="EMBL" id="KYG66448.1"/>
    </source>
</evidence>
<dbReference type="InterPro" id="IPR001387">
    <property type="entry name" value="Cro/C1-type_HTH"/>
</dbReference>
<evidence type="ECO:0000259" key="1">
    <source>
        <dbReference type="PROSITE" id="PS50943"/>
    </source>
</evidence>
<dbReference type="Pfam" id="PF13560">
    <property type="entry name" value="HTH_31"/>
    <property type="match status" value="1"/>
</dbReference>
<organism evidence="2 3">
    <name type="scientific">Bdellovibrio bacteriovorus</name>
    <dbReference type="NCBI Taxonomy" id="959"/>
    <lineage>
        <taxon>Bacteria</taxon>
        <taxon>Pseudomonadati</taxon>
        <taxon>Bdellovibrionota</taxon>
        <taxon>Bdellovibrionia</taxon>
        <taxon>Bdellovibrionales</taxon>
        <taxon>Pseudobdellovibrionaceae</taxon>
        <taxon>Bdellovibrio</taxon>
    </lineage>
</organism>
<keyword evidence="3" id="KW-1185">Reference proteome</keyword>
<feature type="domain" description="HTH cro/C1-type" evidence="1">
    <location>
        <begin position="16"/>
        <end position="72"/>
    </location>
</feature>